<keyword evidence="2" id="KW-1185">Reference proteome</keyword>
<evidence type="ECO:0000313" key="1">
    <source>
        <dbReference type="EMBL" id="CAG8559309.1"/>
    </source>
</evidence>
<sequence length="144" mass="16533">MDPDNVDSSEEGFDRDSVTTSTSSTSKEDIKSNKKSIVWKFMHEEKDKNGDSIVVCNECPQKYSINTSTGVLAEHLNNKHNHGIILKSRRYLSSDQSPYNKDDIICIEECENSILNFFVSDQISFNIAESRWFHKITNTLDSRY</sequence>
<accession>A0ACA9M344</accession>
<proteinExistence type="predicted"/>
<reference evidence="1" key="1">
    <citation type="submission" date="2021-06" db="EMBL/GenBank/DDBJ databases">
        <authorList>
            <person name="Kallberg Y."/>
            <person name="Tangrot J."/>
            <person name="Rosling A."/>
        </authorList>
    </citation>
    <scope>NUCLEOTIDE SEQUENCE</scope>
    <source>
        <strain evidence="1">IL203A</strain>
    </source>
</reference>
<name>A0ACA9M344_9GLOM</name>
<gene>
    <name evidence="1" type="ORF">DHETER_LOCUS5574</name>
</gene>
<dbReference type="Proteomes" id="UP000789702">
    <property type="component" value="Unassembled WGS sequence"/>
</dbReference>
<organism evidence="1 2">
    <name type="scientific">Dentiscutata heterogama</name>
    <dbReference type="NCBI Taxonomy" id="1316150"/>
    <lineage>
        <taxon>Eukaryota</taxon>
        <taxon>Fungi</taxon>
        <taxon>Fungi incertae sedis</taxon>
        <taxon>Mucoromycota</taxon>
        <taxon>Glomeromycotina</taxon>
        <taxon>Glomeromycetes</taxon>
        <taxon>Diversisporales</taxon>
        <taxon>Gigasporaceae</taxon>
        <taxon>Dentiscutata</taxon>
    </lineage>
</organism>
<protein>
    <submittedName>
        <fullName evidence="1">5632_t:CDS:1</fullName>
    </submittedName>
</protein>
<comment type="caution">
    <text evidence="1">The sequence shown here is derived from an EMBL/GenBank/DDBJ whole genome shotgun (WGS) entry which is preliminary data.</text>
</comment>
<evidence type="ECO:0000313" key="2">
    <source>
        <dbReference type="Proteomes" id="UP000789702"/>
    </source>
</evidence>
<dbReference type="EMBL" id="CAJVPU010006303">
    <property type="protein sequence ID" value="CAG8559309.1"/>
    <property type="molecule type" value="Genomic_DNA"/>
</dbReference>